<dbReference type="Pfam" id="PF13620">
    <property type="entry name" value="CarboxypepD_reg"/>
    <property type="match status" value="1"/>
</dbReference>
<protein>
    <submittedName>
        <fullName evidence="5">Carboxypeptidase regulatory-like domain-containing protein</fullName>
    </submittedName>
</protein>
<name>A0ABU9N1F1_9GAMM</name>
<dbReference type="InterPro" id="IPR036942">
    <property type="entry name" value="Beta-barrel_TonB_sf"/>
</dbReference>
<dbReference type="Proteomes" id="UP001447008">
    <property type="component" value="Unassembled WGS sequence"/>
</dbReference>
<evidence type="ECO:0000256" key="1">
    <source>
        <dbReference type="ARBA" id="ARBA00004442"/>
    </source>
</evidence>
<evidence type="ECO:0000313" key="6">
    <source>
        <dbReference type="Proteomes" id="UP001447008"/>
    </source>
</evidence>
<gene>
    <name evidence="5" type="ORF">WCN91_13390</name>
</gene>
<dbReference type="SUPFAM" id="SSF49452">
    <property type="entry name" value="Starch-binding domain-like"/>
    <property type="match status" value="1"/>
</dbReference>
<evidence type="ECO:0000313" key="5">
    <source>
        <dbReference type="EMBL" id="MEM0516394.1"/>
    </source>
</evidence>
<dbReference type="InterPro" id="IPR013784">
    <property type="entry name" value="Carb-bd-like_fold"/>
</dbReference>
<sequence>MKLNHFHLSALAQASYRAMRAPKTAITSTLIAAAFISAPALAALTGGIKGTVIAEQTEQSMAGVTVTARSSVMPKARTVVTGADGSFDLPQLKPGTYELTFTNKDGASQTLTVQVLLEQTSKVDVELSLTGDKTEVITITGSRLYRQGNSSLTNSLGEKAIEGVPIGQDYRDLLKLVPGVELSENSVLGPSAGGSGVDNSYGFDGVNVSLPMFGNLASEPSTHDVAYVTMDRGGAKAVDFNRSGGFAINTVSKSGTDEFTGSVEYKVQPKSLVASPVGQESYETDKSWITANLGGPLIEDTLYFYTSYYRPEEKRSNKDTAYGDVKNYKSERDEFFGKLTWAPSDDLLFNISQRISDKTEEGASIGEYEPDSVSVGGDTEQDIFTLDGSWLIDSNTTLSFQYSTFDLQSSSRPDTELNFQPSLSGTLDVNNLDQMGYFNVPELRGPSNDYTPEQIAAYNAGAATLIEQFGYTENGMKMGGGGVGAYLQYDDQDFYRDSFELKLDHEFSWGDTYHTLHFGGQWSEGKEVLTRFSNGWGRIDYVGGLDLSQQAGNDTPVIYRALVQQMSLVGSGDLAPAITSETETLNFEINDTIEYGDWTYNIGVLVSRDTYYGQGLRPKSGTVSGYELAPGHKYKMYETDWSDMIQPRLGVKWNYADEDDVFVNFAIYNPETSSLARAASWDRNNRSAIDVEFDANGNVIYAEPRASSSGKLFQEGMKPRRINEFTLGTTKYMGEDLVLRAHVRHRKGLHFWEDMPNNARLTNYDGINAPGVPADIAAQGLYIENLQDIRNEIGGSSYVIAEVDGGETKYWEASFEAEYMGDNTYVNASYVWSHYYGNFDQDNTTADNDANTFVGSSWYGDGIGRYPWDYRYGTLSGDKPHKLKVYGYYTTPWEANIGAYFVFQSGRPWERWDGNLYGSSSSHTSRYAEPAGSRRSASHWQLDLNYSQDFTVYGDYALQFRADIFNLFDRQTGYNNDPYFVDSTFGEPRNYYSPRRVQLSLKFAF</sequence>
<evidence type="ECO:0000256" key="3">
    <source>
        <dbReference type="ARBA" id="ARBA00023237"/>
    </source>
</evidence>
<dbReference type="Gene3D" id="2.60.40.1120">
    <property type="entry name" value="Carboxypeptidase-like, regulatory domain"/>
    <property type="match status" value="1"/>
</dbReference>
<evidence type="ECO:0000256" key="2">
    <source>
        <dbReference type="ARBA" id="ARBA00023136"/>
    </source>
</evidence>
<feature type="signal peptide" evidence="4">
    <location>
        <begin position="1"/>
        <end position="42"/>
    </location>
</feature>
<keyword evidence="3" id="KW-0998">Cell outer membrane</keyword>
<comment type="subcellular location">
    <subcellularLocation>
        <location evidence="1">Cell outer membrane</location>
    </subcellularLocation>
</comment>
<dbReference type="RefSeq" id="WP_342679852.1">
    <property type="nucleotide sequence ID" value="NZ_JBCGCU010000018.1"/>
</dbReference>
<reference evidence="5 6" key="1">
    <citation type="submission" date="2024-03" db="EMBL/GenBank/DDBJ databases">
        <title>Pseudoalteromonas qingdaonensis sp. nov., isolated from the intestines of marine benthic organisms.</title>
        <authorList>
            <person name="Lin X."/>
            <person name="Fang S."/>
            <person name="Hu X."/>
        </authorList>
    </citation>
    <scope>NUCLEOTIDE SEQUENCE [LARGE SCALE GENOMIC DNA]</scope>
    <source>
        <strain evidence="5 6">YIC-827</strain>
    </source>
</reference>
<keyword evidence="4" id="KW-0732">Signal</keyword>
<accession>A0ABU9N1F1</accession>
<organism evidence="5 6">
    <name type="scientific">Pseudoalteromonas qingdaonensis</name>
    <dbReference type="NCBI Taxonomy" id="3131913"/>
    <lineage>
        <taxon>Bacteria</taxon>
        <taxon>Pseudomonadati</taxon>
        <taxon>Pseudomonadota</taxon>
        <taxon>Gammaproteobacteria</taxon>
        <taxon>Alteromonadales</taxon>
        <taxon>Pseudoalteromonadaceae</taxon>
        <taxon>Pseudoalteromonas</taxon>
    </lineage>
</organism>
<dbReference type="SUPFAM" id="SSF56935">
    <property type="entry name" value="Porins"/>
    <property type="match status" value="1"/>
</dbReference>
<dbReference type="Gene3D" id="2.40.170.20">
    <property type="entry name" value="TonB-dependent receptor, beta-barrel domain"/>
    <property type="match status" value="1"/>
</dbReference>
<keyword evidence="6" id="KW-1185">Reference proteome</keyword>
<dbReference type="EMBL" id="JBCGCU010000018">
    <property type="protein sequence ID" value="MEM0516394.1"/>
    <property type="molecule type" value="Genomic_DNA"/>
</dbReference>
<comment type="caution">
    <text evidence="5">The sequence shown here is derived from an EMBL/GenBank/DDBJ whole genome shotgun (WGS) entry which is preliminary data.</text>
</comment>
<feature type="chain" id="PRO_5046120583" evidence="4">
    <location>
        <begin position="43"/>
        <end position="1005"/>
    </location>
</feature>
<evidence type="ECO:0000256" key="4">
    <source>
        <dbReference type="SAM" id="SignalP"/>
    </source>
</evidence>
<proteinExistence type="predicted"/>
<keyword evidence="2" id="KW-0472">Membrane</keyword>